<dbReference type="NCBIfam" id="TIGR02622">
    <property type="entry name" value="CDP_4_6_dhtase"/>
    <property type="match status" value="1"/>
</dbReference>
<dbReference type="Proteomes" id="UP000002019">
    <property type="component" value="Chromosome"/>
</dbReference>
<dbReference type="InterPro" id="IPR013445">
    <property type="entry name" value="CDP_4_6_deHydtase"/>
</dbReference>
<dbReference type="GO" id="GO:0047733">
    <property type="term" value="F:CDP-glucose 4,6-dehydratase activity"/>
    <property type="evidence" value="ECO:0007669"/>
    <property type="project" value="UniProtKB-EC"/>
</dbReference>
<name>B0VEW1_CLOAI</name>
<dbReference type="InterPro" id="IPR036291">
    <property type="entry name" value="NAD(P)-bd_dom_sf"/>
</dbReference>
<dbReference type="InterPro" id="IPR016040">
    <property type="entry name" value="NAD(P)-bd_dom"/>
</dbReference>
<dbReference type="HOGENOM" id="CLU_007383_1_7_0"/>
<evidence type="ECO:0000313" key="2">
    <source>
        <dbReference type="EMBL" id="CAO80528.1"/>
    </source>
</evidence>
<proteinExistence type="predicted"/>
<dbReference type="Pfam" id="PF16363">
    <property type="entry name" value="GDP_Man_Dehyd"/>
    <property type="match status" value="1"/>
</dbReference>
<feature type="domain" description="NAD(P)-binding" evidence="1">
    <location>
        <begin position="25"/>
        <end position="330"/>
    </location>
</feature>
<keyword evidence="2" id="KW-0456">Lyase</keyword>
<dbReference type="SUPFAM" id="SSF51735">
    <property type="entry name" value="NAD(P)-binding Rossmann-fold domains"/>
    <property type="match status" value="1"/>
</dbReference>
<sequence>MKIKHFGKYGSSMFLLDKYNDKRVLITGHTGFKGSWLSLMLFELGAKVTGYALDPVNCEDHFNLIKLSEKIEDIRGDILDFNKLSKVFEDFKPEIVFHLAAQTIVLESYQNPKDTFDINVQGTVNILECCRNSNSVKACIIVTSDKCYENKEWLWGYREIDRLGGKDPYSASKACAEFVTYSYLTSFRQLNLASVRAGNVIGGGDWANNRIVPDCMRALIANEPIIIRNPLSIRPWQHVLDALYAYLLLAIKLSEDKNTYQGVWNVGPNLDSMKTVEKLVEKVIFYWGKGKMKIEQKTNANPEAKYLFLDTTKIKEILHWKPSWNFDESVFYTVEWYKNYQAGENMAEISRDQIRKFLKGNGYEN</sequence>
<evidence type="ECO:0000259" key="1">
    <source>
        <dbReference type="Pfam" id="PF16363"/>
    </source>
</evidence>
<dbReference type="eggNOG" id="COG0451">
    <property type="taxonomic scope" value="Bacteria"/>
</dbReference>
<dbReference type="EC" id="4.2.1.45" evidence="2"/>
<dbReference type="STRING" id="459349.CLOAM0643"/>
<dbReference type="Gene3D" id="3.40.50.720">
    <property type="entry name" value="NAD(P)-binding Rossmann-like Domain"/>
    <property type="match status" value="1"/>
</dbReference>
<keyword evidence="3" id="KW-1185">Reference proteome</keyword>
<organism evidence="2 3">
    <name type="scientific">Cloacimonas acidaminovorans (strain Evry)</name>
    <dbReference type="NCBI Taxonomy" id="459349"/>
    <lineage>
        <taxon>Bacteria</taxon>
        <taxon>Pseudomonadati</taxon>
        <taxon>Candidatus Cloacimonadota</taxon>
        <taxon>Candidatus Cloacimonadia</taxon>
        <taxon>Candidatus Cloacimonadales</taxon>
        <taxon>Candidatus Cloacimonadaceae</taxon>
        <taxon>Candidatus Cloacimonas</taxon>
    </lineage>
</organism>
<accession>B0VEW1</accession>
<dbReference type="Gene3D" id="3.90.25.10">
    <property type="entry name" value="UDP-galactose 4-epimerase, domain 1"/>
    <property type="match status" value="1"/>
</dbReference>
<evidence type="ECO:0000313" key="3">
    <source>
        <dbReference type="Proteomes" id="UP000002019"/>
    </source>
</evidence>
<dbReference type="PANTHER" id="PTHR43000">
    <property type="entry name" value="DTDP-D-GLUCOSE 4,6-DEHYDRATASE-RELATED"/>
    <property type="match status" value="1"/>
</dbReference>
<gene>
    <name evidence="2" type="ordered locus">CLOAM0643</name>
</gene>
<dbReference type="KEGG" id="caci:CLOAM0643"/>
<reference evidence="2 3" key="1">
    <citation type="journal article" date="2008" name="J. Bacteriol.">
        <title>'Candidatus Cloacamonas acidaminovorans': genome sequence reconstruction provides a first glimpse of a new bacterial division.</title>
        <authorList>
            <person name="Pelletier E."/>
            <person name="Kreimeyer A."/>
            <person name="Bocs S."/>
            <person name="Rouy Z."/>
            <person name="Gyapay G."/>
            <person name="Chouari R."/>
            <person name="Riviere D."/>
            <person name="Ganesan A."/>
            <person name="Daegelen P."/>
            <person name="Sghir A."/>
            <person name="Cohen G.N."/>
            <person name="Medigue C."/>
            <person name="Weissenbach J."/>
            <person name="Le Paslier D."/>
        </authorList>
    </citation>
    <scope>NUCLEOTIDE SEQUENCE [LARGE SCALE GENOMIC DNA]</scope>
    <source>
        <strain evidence="3">Evry</strain>
    </source>
</reference>
<protein>
    <submittedName>
        <fullName evidence="2">CDP-glucose 4,6-dehydratase</fullName>
        <ecNumber evidence="2">4.2.1.45</ecNumber>
    </submittedName>
</protein>
<dbReference type="AlphaFoldDB" id="B0VEW1"/>
<dbReference type="EMBL" id="CU466930">
    <property type="protein sequence ID" value="CAO80528.1"/>
    <property type="molecule type" value="Genomic_DNA"/>
</dbReference>